<keyword evidence="5" id="KW-1185">Reference proteome</keyword>
<accession>A0A3S4YGV6</accession>
<dbReference type="STRING" id="266748.HY04_00780"/>
<dbReference type="EMBL" id="JPEP01000001">
    <property type="protein sequence ID" value="KEY19796.1"/>
    <property type="molecule type" value="Genomic_DNA"/>
</dbReference>
<dbReference type="AlphaFoldDB" id="A0A3S4YGV6"/>
<dbReference type="Pfam" id="PF18962">
    <property type="entry name" value="Por_Secre_tail"/>
    <property type="match status" value="1"/>
</dbReference>
<name>A0A3S4YGV6_9FLAO</name>
<keyword evidence="1" id="KW-0732">Signal</keyword>
<proteinExistence type="predicted"/>
<evidence type="ECO:0000313" key="4">
    <source>
        <dbReference type="EMBL" id="VEH96449.1"/>
    </source>
</evidence>
<dbReference type="NCBIfam" id="TIGR04183">
    <property type="entry name" value="Por_Secre_tail"/>
    <property type="match status" value="1"/>
</dbReference>
<evidence type="ECO:0000259" key="2">
    <source>
        <dbReference type="Pfam" id="PF18962"/>
    </source>
</evidence>
<organism evidence="4 6">
    <name type="scientific">Kaistella antarctica</name>
    <dbReference type="NCBI Taxonomy" id="266748"/>
    <lineage>
        <taxon>Bacteria</taxon>
        <taxon>Pseudomonadati</taxon>
        <taxon>Bacteroidota</taxon>
        <taxon>Flavobacteriia</taxon>
        <taxon>Flavobacteriales</taxon>
        <taxon>Weeksellaceae</taxon>
        <taxon>Chryseobacterium group</taxon>
        <taxon>Kaistella</taxon>
    </lineage>
</organism>
<evidence type="ECO:0000313" key="5">
    <source>
        <dbReference type="Proteomes" id="UP000028349"/>
    </source>
</evidence>
<dbReference type="KEGG" id="cant:NCTC13489_00466"/>
<dbReference type="EMBL" id="LR134441">
    <property type="protein sequence ID" value="VEH96449.1"/>
    <property type="molecule type" value="Genomic_DNA"/>
</dbReference>
<dbReference type="InterPro" id="IPR005046">
    <property type="entry name" value="DUF285"/>
</dbReference>
<sequence>MNYLFTYFKEQNWFDVTSIVTNVQPEKIVLTTIKTCLMLFLLFFFSSFASAQNEFITEWKTDNPGTSTNKQITIQAEGTFNYTWKLIGGANTGSGNANGATTITFAVPGNYEVKIKPTGAIPFHAIKFEHEGGDSKKIVKITKWGTTKWSTFENAFTGTKNLEITATDVPDLLLVNDMSYSFSYSNVPTISNINNWNVANVTNMNSLFHFSKFNDDISNWNVSGVTQMNWMFYGIGTFNQNISGWDVSSLENARGMFYGAYQFNQNLGSWNISNVTTADDMFGANMSCENYSKTLMGWAANDSHTPINITLGAFQLIYSPEAVAARNYLINNRGWTITGDALGTCALITTRADFTNLKLFPNPVKDYLTIDGLEGKETLTVYDTTGRLMQTSKANGKELKLNFSTYAKGMYLVTITSEKGSTTKKIIKQ</sequence>
<dbReference type="Proteomes" id="UP000270036">
    <property type="component" value="Chromosome"/>
</dbReference>
<reference evidence="3 5" key="1">
    <citation type="submission" date="2014-07" db="EMBL/GenBank/DDBJ databases">
        <authorList>
            <person name="Pisani N.G."/>
            <person name="Newman J.D."/>
        </authorList>
    </citation>
    <scope>NUCLEOTIDE SEQUENCE [LARGE SCALE GENOMIC DNA]</scope>
    <source>
        <strain evidence="3 5">LMG 24720</strain>
    </source>
</reference>
<evidence type="ECO:0000313" key="6">
    <source>
        <dbReference type="Proteomes" id="UP000270036"/>
    </source>
</evidence>
<evidence type="ECO:0000313" key="3">
    <source>
        <dbReference type="EMBL" id="KEY19796.1"/>
    </source>
</evidence>
<gene>
    <name evidence="3" type="ORF">HY04_00780</name>
    <name evidence="4" type="ORF">NCTC13489_00466</name>
</gene>
<dbReference type="RefSeq" id="WP_034716190.1">
    <property type="nucleotide sequence ID" value="NZ_FOIX01000002.1"/>
</dbReference>
<dbReference type="Proteomes" id="UP000028349">
    <property type="component" value="Unassembled WGS sequence"/>
</dbReference>
<dbReference type="OrthoDB" id="9813840at2"/>
<dbReference type="InterPro" id="IPR026444">
    <property type="entry name" value="Secre_tail"/>
</dbReference>
<evidence type="ECO:0000256" key="1">
    <source>
        <dbReference type="ARBA" id="ARBA00022729"/>
    </source>
</evidence>
<dbReference type="Pfam" id="PF03382">
    <property type="entry name" value="DUF285"/>
    <property type="match status" value="1"/>
</dbReference>
<protein>
    <submittedName>
        <fullName evidence="4">Por secretion system C-terminal sorting domain</fullName>
    </submittedName>
</protein>
<reference evidence="4 6" key="2">
    <citation type="submission" date="2018-12" db="EMBL/GenBank/DDBJ databases">
        <authorList>
            <consortium name="Pathogen Informatics"/>
        </authorList>
    </citation>
    <scope>NUCLEOTIDE SEQUENCE [LARGE SCALE GENOMIC DNA]</scope>
    <source>
        <strain evidence="4 6">NCTC13489</strain>
    </source>
</reference>
<feature type="domain" description="Secretion system C-terminal sorting" evidence="2">
    <location>
        <begin position="359"/>
        <end position="427"/>
    </location>
</feature>